<organism evidence="2 3">
    <name type="scientific">Paenibacillus agilis</name>
    <dbReference type="NCBI Taxonomy" id="3020863"/>
    <lineage>
        <taxon>Bacteria</taxon>
        <taxon>Bacillati</taxon>
        <taxon>Bacillota</taxon>
        <taxon>Bacilli</taxon>
        <taxon>Bacillales</taxon>
        <taxon>Paenibacillaceae</taxon>
        <taxon>Paenibacillus</taxon>
    </lineage>
</organism>
<evidence type="ECO:0000313" key="2">
    <source>
        <dbReference type="EMBL" id="TVX91915.1"/>
    </source>
</evidence>
<dbReference type="EMBL" id="VNJK01000001">
    <property type="protein sequence ID" value="TVX91915.1"/>
    <property type="molecule type" value="Genomic_DNA"/>
</dbReference>
<keyword evidence="3" id="KW-1185">Reference proteome</keyword>
<accession>A0A559IW97</accession>
<feature type="transmembrane region" description="Helical" evidence="1">
    <location>
        <begin position="55"/>
        <end position="72"/>
    </location>
</feature>
<evidence type="ECO:0000313" key="3">
    <source>
        <dbReference type="Proteomes" id="UP000318102"/>
    </source>
</evidence>
<gene>
    <name evidence="2" type="ORF">FPZ44_01855</name>
</gene>
<feature type="transmembrane region" description="Helical" evidence="1">
    <location>
        <begin position="9"/>
        <end position="26"/>
    </location>
</feature>
<dbReference type="Proteomes" id="UP000318102">
    <property type="component" value="Unassembled WGS sequence"/>
</dbReference>
<feature type="transmembrane region" description="Helical" evidence="1">
    <location>
        <begin position="32"/>
        <end position="48"/>
    </location>
</feature>
<proteinExistence type="predicted"/>
<keyword evidence="1" id="KW-1133">Transmembrane helix</keyword>
<evidence type="ECO:0000256" key="1">
    <source>
        <dbReference type="SAM" id="Phobius"/>
    </source>
</evidence>
<sequence>MDITMSNDIMALAALVAAYVGVARGFGLKDKWTHVAAVFVAAVFILVPESIQQKLILISVVGLSATGAYQFSKKKGGSDSNG</sequence>
<reference evidence="2 3" key="1">
    <citation type="submission" date="2019-07" db="EMBL/GenBank/DDBJ databases">
        <authorList>
            <person name="Kim J."/>
        </authorList>
    </citation>
    <scope>NUCLEOTIDE SEQUENCE [LARGE SCALE GENOMIC DNA]</scope>
    <source>
        <strain evidence="2 3">N4</strain>
    </source>
</reference>
<dbReference type="AlphaFoldDB" id="A0A559IW97"/>
<keyword evidence="1" id="KW-0472">Membrane</keyword>
<evidence type="ECO:0008006" key="4">
    <source>
        <dbReference type="Google" id="ProtNLM"/>
    </source>
</evidence>
<name>A0A559IW97_9BACL</name>
<comment type="caution">
    <text evidence="2">The sequence shown here is derived from an EMBL/GenBank/DDBJ whole genome shotgun (WGS) entry which is preliminary data.</text>
</comment>
<protein>
    <recommendedName>
        <fullName evidence="4">Holin</fullName>
    </recommendedName>
</protein>
<dbReference type="OrthoDB" id="2926490at2"/>
<keyword evidence="1" id="KW-0812">Transmembrane</keyword>
<dbReference type="RefSeq" id="WP_036604279.1">
    <property type="nucleotide sequence ID" value="NZ_VNJK01000001.1"/>
</dbReference>